<keyword evidence="1" id="KW-0732">Signal</keyword>
<dbReference type="AlphaFoldDB" id="A0A2S8SC85"/>
<accession>A0A2S8SC85</accession>
<feature type="domain" description="EF-hand" evidence="2">
    <location>
        <begin position="60"/>
        <end position="86"/>
    </location>
</feature>
<dbReference type="GO" id="GO:0005509">
    <property type="term" value="F:calcium ion binding"/>
    <property type="evidence" value="ECO:0007669"/>
    <property type="project" value="InterPro"/>
</dbReference>
<evidence type="ECO:0000313" key="4">
    <source>
        <dbReference type="Proteomes" id="UP000238338"/>
    </source>
</evidence>
<dbReference type="CDD" id="cd00051">
    <property type="entry name" value="EFh"/>
    <property type="match status" value="1"/>
</dbReference>
<comment type="caution">
    <text evidence="3">The sequence shown here is derived from an EMBL/GenBank/DDBJ whole genome shotgun (WGS) entry which is preliminary data.</text>
</comment>
<dbReference type="Gene3D" id="1.10.238.10">
    <property type="entry name" value="EF-hand"/>
    <property type="match status" value="1"/>
</dbReference>
<dbReference type="InterPro" id="IPR018247">
    <property type="entry name" value="EF_Hand_1_Ca_BS"/>
</dbReference>
<evidence type="ECO:0000256" key="1">
    <source>
        <dbReference type="SAM" id="SignalP"/>
    </source>
</evidence>
<dbReference type="InterPro" id="IPR011992">
    <property type="entry name" value="EF-hand-dom_pair"/>
</dbReference>
<dbReference type="PROSITE" id="PS00018">
    <property type="entry name" value="EF_HAND_1"/>
    <property type="match status" value="1"/>
</dbReference>
<proteinExistence type="predicted"/>
<dbReference type="SUPFAM" id="SSF47473">
    <property type="entry name" value="EF-hand"/>
    <property type="match status" value="1"/>
</dbReference>
<organism evidence="3 4">
    <name type="scientific">Albidovulum denitrificans</name>
    <dbReference type="NCBI Taxonomy" id="404881"/>
    <lineage>
        <taxon>Bacteria</taxon>
        <taxon>Pseudomonadati</taxon>
        <taxon>Pseudomonadota</taxon>
        <taxon>Alphaproteobacteria</taxon>
        <taxon>Rhodobacterales</taxon>
        <taxon>Paracoccaceae</taxon>
        <taxon>Albidovulum</taxon>
    </lineage>
</organism>
<evidence type="ECO:0000259" key="2">
    <source>
        <dbReference type="PROSITE" id="PS50222"/>
    </source>
</evidence>
<keyword evidence="4" id="KW-1185">Reference proteome</keyword>
<reference evidence="3 4" key="1">
    <citation type="submission" date="2018-02" db="EMBL/GenBank/DDBJ databases">
        <title>Genomic Encyclopedia of Archaeal and Bacterial Type Strains, Phase II (KMG-II): from individual species to whole genera.</title>
        <authorList>
            <person name="Goeker M."/>
        </authorList>
    </citation>
    <scope>NUCLEOTIDE SEQUENCE [LARGE SCALE GENOMIC DNA]</scope>
    <source>
        <strain evidence="3 4">DSM 18921</strain>
    </source>
</reference>
<dbReference type="EMBL" id="PVEP01000001">
    <property type="protein sequence ID" value="PQV58369.1"/>
    <property type="molecule type" value="Genomic_DNA"/>
</dbReference>
<sequence length="87" mass="9121">MSLVEWNVTMKHLVLALGAISALGVAPAFAQTVVSDTDGNGTYSFEELQAAYPDLKQGTFSDMDVNGDGEIDADELQAARENGTIGA</sequence>
<name>A0A2S8SC85_9RHOB</name>
<feature type="chain" id="PRO_5015472964" evidence="1">
    <location>
        <begin position="31"/>
        <end position="87"/>
    </location>
</feature>
<dbReference type="PROSITE" id="PS50222">
    <property type="entry name" value="EF_HAND_2"/>
    <property type="match status" value="1"/>
</dbReference>
<feature type="signal peptide" evidence="1">
    <location>
        <begin position="1"/>
        <end position="30"/>
    </location>
</feature>
<dbReference type="Proteomes" id="UP000238338">
    <property type="component" value="Unassembled WGS sequence"/>
</dbReference>
<evidence type="ECO:0000313" key="3">
    <source>
        <dbReference type="EMBL" id="PQV58369.1"/>
    </source>
</evidence>
<gene>
    <name evidence="3" type="ORF">LX70_00181</name>
</gene>
<protein>
    <submittedName>
        <fullName evidence="3">EF hand domain-containing protein</fullName>
    </submittedName>
</protein>
<dbReference type="InterPro" id="IPR002048">
    <property type="entry name" value="EF_hand_dom"/>
</dbReference>
<dbReference type="Pfam" id="PF13202">
    <property type="entry name" value="EF-hand_5"/>
    <property type="match status" value="1"/>
</dbReference>